<keyword evidence="2" id="KW-1185">Reference proteome</keyword>
<comment type="caution">
    <text evidence="1">The sequence shown here is derived from an EMBL/GenBank/DDBJ whole genome shotgun (WGS) entry which is preliminary data.</text>
</comment>
<name>A0A5B7CLY4_PORTR</name>
<gene>
    <name evidence="1" type="ORF">E2C01_003342</name>
</gene>
<evidence type="ECO:0000313" key="2">
    <source>
        <dbReference type="Proteomes" id="UP000324222"/>
    </source>
</evidence>
<proteinExistence type="predicted"/>
<dbReference type="EMBL" id="VSRR010000127">
    <property type="protein sequence ID" value="MPC10702.1"/>
    <property type="molecule type" value="Genomic_DNA"/>
</dbReference>
<organism evidence="1 2">
    <name type="scientific">Portunus trituberculatus</name>
    <name type="common">Swimming crab</name>
    <name type="synonym">Neptunus trituberculatus</name>
    <dbReference type="NCBI Taxonomy" id="210409"/>
    <lineage>
        <taxon>Eukaryota</taxon>
        <taxon>Metazoa</taxon>
        <taxon>Ecdysozoa</taxon>
        <taxon>Arthropoda</taxon>
        <taxon>Crustacea</taxon>
        <taxon>Multicrustacea</taxon>
        <taxon>Malacostraca</taxon>
        <taxon>Eumalacostraca</taxon>
        <taxon>Eucarida</taxon>
        <taxon>Decapoda</taxon>
        <taxon>Pleocyemata</taxon>
        <taxon>Brachyura</taxon>
        <taxon>Eubrachyura</taxon>
        <taxon>Portunoidea</taxon>
        <taxon>Portunidae</taxon>
        <taxon>Portuninae</taxon>
        <taxon>Portunus</taxon>
    </lineage>
</organism>
<dbReference type="Proteomes" id="UP000324222">
    <property type="component" value="Unassembled WGS sequence"/>
</dbReference>
<dbReference type="AlphaFoldDB" id="A0A5B7CLY4"/>
<reference evidence="1 2" key="1">
    <citation type="submission" date="2019-05" db="EMBL/GenBank/DDBJ databases">
        <title>Another draft genome of Portunus trituberculatus and its Hox gene families provides insights of decapod evolution.</title>
        <authorList>
            <person name="Jeong J.-H."/>
            <person name="Song I."/>
            <person name="Kim S."/>
            <person name="Choi T."/>
            <person name="Kim D."/>
            <person name="Ryu S."/>
            <person name="Kim W."/>
        </authorList>
    </citation>
    <scope>NUCLEOTIDE SEQUENCE [LARGE SCALE GENOMIC DNA]</scope>
    <source>
        <tissue evidence="1">Muscle</tissue>
    </source>
</reference>
<accession>A0A5B7CLY4</accession>
<evidence type="ECO:0000313" key="1">
    <source>
        <dbReference type="EMBL" id="MPC10702.1"/>
    </source>
</evidence>
<protein>
    <submittedName>
        <fullName evidence="1">Uncharacterized protein</fullName>
    </submittedName>
</protein>
<sequence>MKYSIVHQQPSHAAKNASPSLLPSLLHSLLPSLRRLDLSFRSGGRAEDPPVPVPVGASTTTRQVLMAQHKTKRKKTVIS</sequence>